<evidence type="ECO:0000259" key="6">
    <source>
        <dbReference type="Pfam" id="PF25989"/>
    </source>
</evidence>
<dbReference type="GO" id="GO:0046677">
    <property type="term" value="P:response to antibiotic"/>
    <property type="evidence" value="ECO:0007669"/>
    <property type="project" value="TreeGrafter"/>
</dbReference>
<feature type="domain" description="YknX-like C-terminal permuted SH3-like" evidence="6">
    <location>
        <begin position="305"/>
        <end position="370"/>
    </location>
</feature>
<evidence type="ECO:0000259" key="3">
    <source>
        <dbReference type="Pfam" id="PF25876"/>
    </source>
</evidence>
<dbReference type="InterPro" id="IPR058626">
    <property type="entry name" value="MdtA-like_b-barrel"/>
</dbReference>
<feature type="domain" description="Multidrug resistance protein MdtA-like alpha-helical hairpin" evidence="3">
    <location>
        <begin position="111"/>
        <end position="179"/>
    </location>
</feature>
<accession>A0A7W9ZFL0</accession>
<dbReference type="InterPro" id="IPR006143">
    <property type="entry name" value="RND_pump_MFP"/>
</dbReference>
<name>A0A7W9ZFL0_NOVIT</name>
<dbReference type="NCBIfam" id="TIGR01730">
    <property type="entry name" value="RND_mfp"/>
    <property type="match status" value="1"/>
</dbReference>
<evidence type="ECO:0000259" key="5">
    <source>
        <dbReference type="Pfam" id="PF25944"/>
    </source>
</evidence>
<dbReference type="InterPro" id="IPR058624">
    <property type="entry name" value="MdtA-like_HH"/>
</dbReference>
<feature type="domain" description="Multidrug resistance protein MdtA-like beta-barrel" evidence="5">
    <location>
        <begin position="218"/>
        <end position="296"/>
    </location>
</feature>
<dbReference type="EMBL" id="JACIIX010000005">
    <property type="protein sequence ID" value="MBB6210335.1"/>
    <property type="molecule type" value="Genomic_DNA"/>
</dbReference>
<evidence type="ECO:0000313" key="8">
    <source>
        <dbReference type="Proteomes" id="UP000544872"/>
    </source>
</evidence>
<comment type="similarity">
    <text evidence="1">Belongs to the membrane fusion protein (MFP) (TC 8.A.1) family.</text>
</comment>
<gene>
    <name evidence="7" type="ORF">FHS48_001750</name>
</gene>
<evidence type="ECO:0000256" key="1">
    <source>
        <dbReference type="ARBA" id="ARBA00009477"/>
    </source>
</evidence>
<dbReference type="SUPFAM" id="SSF111369">
    <property type="entry name" value="HlyD-like secretion proteins"/>
    <property type="match status" value="1"/>
</dbReference>
<dbReference type="InterPro" id="IPR058625">
    <property type="entry name" value="MdtA-like_BSH"/>
</dbReference>
<dbReference type="PANTHER" id="PTHR30158">
    <property type="entry name" value="ACRA/E-RELATED COMPONENT OF DRUG EFFLUX TRANSPORTER"/>
    <property type="match status" value="1"/>
</dbReference>
<evidence type="ECO:0000256" key="2">
    <source>
        <dbReference type="SAM" id="SignalP"/>
    </source>
</evidence>
<keyword evidence="8" id="KW-1185">Reference proteome</keyword>
<reference evidence="7 8" key="1">
    <citation type="submission" date="2020-08" db="EMBL/GenBank/DDBJ databases">
        <title>Genomic Encyclopedia of Type Strains, Phase IV (KMG-IV): sequencing the most valuable type-strain genomes for metagenomic binning, comparative biology and taxonomic classification.</title>
        <authorList>
            <person name="Goeker M."/>
        </authorList>
    </citation>
    <scope>NUCLEOTIDE SEQUENCE [LARGE SCALE GENOMIC DNA]</scope>
    <source>
        <strain evidence="7 8">DSM 11590</strain>
    </source>
</reference>
<dbReference type="Gene3D" id="1.10.287.470">
    <property type="entry name" value="Helix hairpin bin"/>
    <property type="match status" value="1"/>
</dbReference>
<dbReference type="Gene3D" id="2.40.420.20">
    <property type="match status" value="1"/>
</dbReference>
<feature type="chain" id="PRO_5031456161" evidence="2">
    <location>
        <begin position="30"/>
        <end position="402"/>
    </location>
</feature>
<dbReference type="Gene3D" id="2.40.30.170">
    <property type="match status" value="1"/>
</dbReference>
<dbReference type="Proteomes" id="UP000544872">
    <property type="component" value="Unassembled WGS sequence"/>
</dbReference>
<protein>
    <submittedName>
        <fullName evidence="7">Multidrug efflux system membrane fusion protein</fullName>
    </submittedName>
</protein>
<dbReference type="Pfam" id="PF25944">
    <property type="entry name" value="Beta-barrel_RND"/>
    <property type="match status" value="1"/>
</dbReference>
<comment type="caution">
    <text evidence="7">The sequence shown here is derived from an EMBL/GenBank/DDBJ whole genome shotgun (WGS) entry which is preliminary data.</text>
</comment>
<dbReference type="GO" id="GO:0022857">
    <property type="term" value="F:transmembrane transporter activity"/>
    <property type="evidence" value="ECO:0007669"/>
    <property type="project" value="InterPro"/>
</dbReference>
<organism evidence="7 8">
    <name type="scientific">Novispirillum itersonii</name>
    <name type="common">Aquaspirillum itersonii</name>
    <dbReference type="NCBI Taxonomy" id="189"/>
    <lineage>
        <taxon>Bacteria</taxon>
        <taxon>Pseudomonadati</taxon>
        <taxon>Pseudomonadota</taxon>
        <taxon>Alphaproteobacteria</taxon>
        <taxon>Rhodospirillales</taxon>
        <taxon>Novispirillaceae</taxon>
        <taxon>Novispirillum</taxon>
    </lineage>
</organism>
<dbReference type="RefSeq" id="WP_221443431.1">
    <property type="nucleotide sequence ID" value="NZ_JACIIX010000005.1"/>
</dbReference>
<proteinExistence type="inferred from homology"/>
<evidence type="ECO:0000259" key="4">
    <source>
        <dbReference type="Pfam" id="PF25917"/>
    </source>
</evidence>
<dbReference type="InterPro" id="IPR058637">
    <property type="entry name" value="YknX-like_C"/>
</dbReference>
<dbReference type="Pfam" id="PF25917">
    <property type="entry name" value="BSH_RND"/>
    <property type="match status" value="1"/>
</dbReference>
<evidence type="ECO:0000313" key="7">
    <source>
        <dbReference type="EMBL" id="MBB6210335.1"/>
    </source>
</evidence>
<feature type="signal peptide" evidence="2">
    <location>
        <begin position="1"/>
        <end position="29"/>
    </location>
</feature>
<sequence>MSSSRFRTLFLFCACLMAVVFLLRWIANATPAPDEAPAAAEAPVTVSVLTLQPQAVTLSETLPGRVAASRRVEIRPQVGGILLHRPVREGMRVEAGQVLFQIDPAPLKADLATAEAVLERARAAEAHARRAMERADGLLAGNAISRERHDAARNDLAVARATLAEAQAGVSRRQLDLAFATVRAPVAGYVASGLVEEGGLATPTSDRALAVVQELDRVYVDLRLPSASLAALRAAGAAGAGAVEIIRPDRQPHPSPGHLAFSDLTVDPGTGTLLVRVVVDNPGLTLLPGQYVRARVPTVVLPAALLVPEDAVIRTGSGHTQLVTVTADGRAIRQEVQLGETVGRRVVVRSGLRAGDRVVVQGQDRVPDGIPGGVAVQASVLEADDAPSFHTPQSHTPLSRTP</sequence>
<keyword evidence="2" id="KW-0732">Signal</keyword>
<dbReference type="AlphaFoldDB" id="A0A7W9ZFL0"/>
<feature type="domain" description="Multidrug resistance protein MdtA-like barrel-sandwich hybrid" evidence="4">
    <location>
        <begin position="70"/>
        <end position="213"/>
    </location>
</feature>
<dbReference type="Gene3D" id="2.40.50.100">
    <property type="match status" value="1"/>
</dbReference>
<dbReference type="Pfam" id="PF25989">
    <property type="entry name" value="YknX_C"/>
    <property type="match status" value="1"/>
</dbReference>
<dbReference type="GO" id="GO:0005886">
    <property type="term" value="C:plasma membrane"/>
    <property type="evidence" value="ECO:0007669"/>
    <property type="project" value="UniProtKB-SubCell"/>
</dbReference>
<dbReference type="Pfam" id="PF25876">
    <property type="entry name" value="HH_MFP_RND"/>
    <property type="match status" value="1"/>
</dbReference>